<dbReference type="PRINTS" id="PR00385">
    <property type="entry name" value="P450"/>
</dbReference>
<sequence>MKGFRQKVKTLMPRYFGKRTQADGPSSFVRVEESIQVDIQSTTHTDDEKEKVILTGPLDYLRENPGKDIRAKLIDAFNEFLEVPNDKLDVIKRIIDLLHNASLLIDDIQNSSTLRRGVPVAHSIFGVAQTINSANYAYFIAQRELTNLTNPLSFSIYTEELIHLHRGQGMELHWRDTMQCPSEVEYIEMALDKTGGLFRLAIRLMQAESASGTDYVPLVETLGLLFQIRDDYQNLQSDTYSTNKGFCEDIGEGKFSYPIIHSIRSRPGDLRLLSILKQRSEDITVRKYAVEYIDSTGSFDYFQTTEYYRSLQEHGKDGCFDNTIFDSVLRSFAEIQEGSNLTKVQTEKLVDEAFAIMFAGSDTTAFSLTITLVYLCKYPEKIVKLRREVQCLRDFKVQDIQLATISQMPYLDAVIREANRLSSPLSTVLPREVPSTGCVISGHFLPKGTVVGFHLDDINRNPKFFPEPNDFIPERWSGEEGKKLQRWFVPFSKGSRRCIGMDFAFVEMKLAVAAIISRFEIWLDNPNVTLNSREMFVKIPEDDLRIRLRAITV</sequence>
<dbReference type="PROSITE" id="PS00086">
    <property type="entry name" value="CYTOCHROME_P450"/>
    <property type="match status" value="1"/>
</dbReference>
<dbReference type="PANTHER" id="PTHR12001:SF44">
    <property type="entry name" value="GERANYLGERANYL PYROPHOSPHATE SYNTHASE"/>
    <property type="match status" value="1"/>
</dbReference>
<dbReference type="OrthoDB" id="6921389at2759"/>
<keyword evidence="6 7" id="KW-0349">Heme</keyword>
<dbReference type="InterPro" id="IPR036396">
    <property type="entry name" value="Cyt_P450_sf"/>
</dbReference>
<evidence type="ECO:0000256" key="5">
    <source>
        <dbReference type="ARBA" id="ARBA00023004"/>
    </source>
</evidence>
<dbReference type="Gene3D" id="1.10.600.10">
    <property type="entry name" value="Farnesyl Diphosphate Synthase"/>
    <property type="match status" value="1"/>
</dbReference>
<organism evidence="8 9">
    <name type="scientific">Aspergillus oryzae</name>
    <name type="common">Yellow koji mold</name>
    <dbReference type="NCBI Taxonomy" id="5062"/>
    <lineage>
        <taxon>Eukaryota</taxon>
        <taxon>Fungi</taxon>
        <taxon>Dikarya</taxon>
        <taxon>Ascomycota</taxon>
        <taxon>Pezizomycotina</taxon>
        <taxon>Eurotiomycetes</taxon>
        <taxon>Eurotiomycetidae</taxon>
        <taxon>Eurotiales</taxon>
        <taxon>Aspergillaceae</taxon>
        <taxon>Aspergillus</taxon>
        <taxon>Aspergillus subgen. Circumdati</taxon>
    </lineage>
</organism>
<dbReference type="GO" id="GO:0004497">
    <property type="term" value="F:monooxygenase activity"/>
    <property type="evidence" value="ECO:0007669"/>
    <property type="project" value="UniProtKB-KW"/>
</dbReference>
<comment type="similarity">
    <text evidence="7">Belongs to the cytochrome P450 family.</text>
</comment>
<comment type="caution">
    <text evidence="8">The sequence shown here is derived from an EMBL/GenBank/DDBJ whole genome shotgun (WGS) entry which is preliminary data.</text>
</comment>
<accession>A0A1S9D986</accession>
<dbReference type="GO" id="GO:0004659">
    <property type="term" value="F:prenyltransferase activity"/>
    <property type="evidence" value="ECO:0007669"/>
    <property type="project" value="InterPro"/>
</dbReference>
<dbReference type="InterPro" id="IPR002401">
    <property type="entry name" value="Cyt_P450_E_grp-I"/>
</dbReference>
<dbReference type="InterPro" id="IPR008949">
    <property type="entry name" value="Isoprenoid_synthase_dom_sf"/>
</dbReference>
<dbReference type="GO" id="GO:0016705">
    <property type="term" value="F:oxidoreductase activity, acting on paired donors, with incorporation or reduction of molecular oxygen"/>
    <property type="evidence" value="ECO:0007669"/>
    <property type="project" value="InterPro"/>
</dbReference>
<keyword evidence="1" id="KW-0808">Transferase</keyword>
<dbReference type="SUPFAM" id="SSF48576">
    <property type="entry name" value="Terpenoid synthases"/>
    <property type="match status" value="1"/>
</dbReference>
<dbReference type="InterPro" id="IPR033749">
    <property type="entry name" value="Polyprenyl_synt_CS"/>
</dbReference>
<proteinExistence type="inferred from homology"/>
<dbReference type="InterPro" id="IPR001128">
    <property type="entry name" value="Cyt_P450"/>
</dbReference>
<keyword evidence="7" id="KW-0503">Monooxygenase</keyword>
<dbReference type="VEuPathDB" id="FungiDB:AO090120000064"/>
<keyword evidence="3" id="KW-0460">Magnesium</keyword>
<dbReference type="Pfam" id="PF00067">
    <property type="entry name" value="p450"/>
    <property type="match status" value="1"/>
</dbReference>
<evidence type="ECO:0000256" key="2">
    <source>
        <dbReference type="ARBA" id="ARBA00022723"/>
    </source>
</evidence>
<keyword evidence="4 7" id="KW-0560">Oxidoreductase</keyword>
<dbReference type="InterPro" id="IPR000092">
    <property type="entry name" value="Polyprenyl_synt"/>
</dbReference>
<feature type="binding site" description="axial binding residue" evidence="6">
    <location>
        <position position="498"/>
    </location>
    <ligand>
        <name>heme</name>
        <dbReference type="ChEBI" id="CHEBI:30413"/>
    </ligand>
    <ligandPart>
        <name>Fe</name>
        <dbReference type="ChEBI" id="CHEBI:18248"/>
    </ligandPart>
</feature>
<dbReference type="InterPro" id="IPR017972">
    <property type="entry name" value="Cyt_P450_CS"/>
</dbReference>
<dbReference type="GO" id="GO:0020037">
    <property type="term" value="F:heme binding"/>
    <property type="evidence" value="ECO:0007669"/>
    <property type="project" value="InterPro"/>
</dbReference>
<dbReference type="PANTHER" id="PTHR12001">
    <property type="entry name" value="GERANYLGERANYL PYROPHOSPHATE SYNTHASE"/>
    <property type="match status" value="1"/>
</dbReference>
<dbReference type="GO" id="GO:0043386">
    <property type="term" value="P:mycotoxin biosynthetic process"/>
    <property type="evidence" value="ECO:0007669"/>
    <property type="project" value="UniProtKB-ARBA"/>
</dbReference>
<evidence type="ECO:0000256" key="7">
    <source>
        <dbReference type="RuleBase" id="RU000461"/>
    </source>
</evidence>
<comment type="cofactor">
    <cofactor evidence="6">
        <name>heme</name>
        <dbReference type="ChEBI" id="CHEBI:30413"/>
    </cofactor>
</comment>
<dbReference type="AlphaFoldDB" id="A0A1S9D986"/>
<dbReference type="eggNOG" id="KOG0777">
    <property type="taxonomic scope" value="Eukaryota"/>
</dbReference>
<evidence type="ECO:0000256" key="3">
    <source>
        <dbReference type="ARBA" id="ARBA00022842"/>
    </source>
</evidence>
<evidence type="ECO:0000256" key="6">
    <source>
        <dbReference type="PIRSR" id="PIRSR602401-1"/>
    </source>
</evidence>
<dbReference type="EMBL" id="MKZY01000009">
    <property type="protein sequence ID" value="OOO05638.1"/>
    <property type="molecule type" value="Genomic_DNA"/>
</dbReference>
<protein>
    <submittedName>
        <fullName evidence="8">Cytochrome P450</fullName>
    </submittedName>
</protein>
<dbReference type="Proteomes" id="UP000190312">
    <property type="component" value="Unassembled WGS sequence"/>
</dbReference>
<evidence type="ECO:0000256" key="1">
    <source>
        <dbReference type="ARBA" id="ARBA00022679"/>
    </source>
</evidence>
<dbReference type="VEuPathDB" id="FungiDB:AO090120000063"/>
<dbReference type="PRINTS" id="PR00463">
    <property type="entry name" value="EP450I"/>
</dbReference>
<dbReference type="CDD" id="cd00685">
    <property type="entry name" value="Trans_IPPS_HT"/>
    <property type="match status" value="1"/>
</dbReference>
<evidence type="ECO:0000256" key="4">
    <source>
        <dbReference type="ARBA" id="ARBA00023002"/>
    </source>
</evidence>
<dbReference type="GO" id="GO:0005506">
    <property type="term" value="F:iron ion binding"/>
    <property type="evidence" value="ECO:0007669"/>
    <property type="project" value="InterPro"/>
</dbReference>
<gene>
    <name evidence="8" type="ORF">OAory_01071540</name>
</gene>
<dbReference type="GO" id="GO:0008299">
    <property type="term" value="P:isoprenoid biosynthetic process"/>
    <property type="evidence" value="ECO:0007669"/>
    <property type="project" value="InterPro"/>
</dbReference>
<dbReference type="GO" id="GO:0046165">
    <property type="term" value="P:alcohol biosynthetic process"/>
    <property type="evidence" value="ECO:0007669"/>
    <property type="project" value="UniProtKB-ARBA"/>
</dbReference>
<evidence type="ECO:0000313" key="8">
    <source>
        <dbReference type="EMBL" id="OOO05638.1"/>
    </source>
</evidence>
<name>A0A1S9D986_ASPOZ</name>
<dbReference type="Pfam" id="PF00348">
    <property type="entry name" value="polyprenyl_synt"/>
    <property type="match status" value="1"/>
</dbReference>
<dbReference type="SUPFAM" id="SSF48264">
    <property type="entry name" value="Cytochrome P450"/>
    <property type="match status" value="1"/>
</dbReference>
<dbReference type="Gene3D" id="1.10.630.10">
    <property type="entry name" value="Cytochrome P450"/>
    <property type="match status" value="1"/>
</dbReference>
<reference evidence="8 9" key="1">
    <citation type="submission" date="2016-10" db="EMBL/GenBank/DDBJ databases">
        <title>Genome sequencing of Aspergillus oryzae BCC7051.</title>
        <authorList>
            <person name="Thammarongtham C."/>
            <person name="Vorapreeda T."/>
            <person name="Nookaew I."/>
            <person name="Srisuk T."/>
            <person name="Land M."/>
            <person name="Jeennor S."/>
            <person name="Laoteng K."/>
        </authorList>
    </citation>
    <scope>NUCLEOTIDE SEQUENCE [LARGE SCALE GENOMIC DNA]</scope>
    <source>
        <strain evidence="8 9">BCC7051</strain>
    </source>
</reference>
<keyword evidence="2 6" id="KW-0479">Metal-binding</keyword>
<evidence type="ECO:0000313" key="9">
    <source>
        <dbReference type="Proteomes" id="UP000190312"/>
    </source>
</evidence>
<keyword evidence="5 6" id="KW-0408">Iron</keyword>
<dbReference type="PROSITE" id="PS00444">
    <property type="entry name" value="POLYPRENYL_SYNTHASE_2"/>
    <property type="match status" value="1"/>
</dbReference>